<sequence length="597" mass="66165">MSWKKRKASGATSDDVFEKHSDIPYTPPITSKHVNLNFKQHKFTASTAHPKPSSGNSNMTRFIRRRGSFKGTILLALTLLLLFLYKTLSNTTISSETHPPSTPMLITSGVLTKEDPRSLLHRLNILTDRTTVHFNRRNDTAADVDAIVHLRHRADNLPLIVANLCSNTLSDVIRTVTVYNNNPLSTVTHDDMATSQCPLSKLKVVNDYDDGGFGQMARYELCASADPDSRYCFIQDDKHILPPSVIRSMRFLRDLDPHGSPIVPASSEGYIQARWEHCLNAPDLNIHTCAYSMDPGALLSTRVAESFLRYMQQVGVDNTVDTVSIVDRVNGVNMVDVTNSASTDSYYSILSNSHPSSVMVVVVPSLCDLMRSSGEDAAAVMTNAKVYGEYDVLLDSLTQLPSHSSFTQVKEDGVHKLMHSVKAIGDNGLVLLSNLQLLPFVGARDSWNGTTPFAEWIEYRRKELGEERKKQTIESGYGAMLDGNSTTYFKSFGAAMMADFVGFKVPSGAHSLHLAVDSTALLALLTTQYSQDGLSYFSLDHSLHCQPAKMHTMHGNRLFECSVPLVQGFEFVRFIVTDDVDLSVEWSINEAWLGWNG</sequence>
<dbReference type="EMBL" id="SPOF01000067">
    <property type="protein sequence ID" value="TIB08078.1"/>
    <property type="molecule type" value="Genomic_DNA"/>
</dbReference>
<keyword evidence="1" id="KW-0472">Membrane</keyword>
<dbReference type="AlphaFoldDB" id="A0A4T0JED4"/>
<keyword evidence="1" id="KW-1133">Transmembrane helix</keyword>
<dbReference type="Proteomes" id="UP000306954">
    <property type="component" value="Unassembled WGS sequence"/>
</dbReference>
<feature type="transmembrane region" description="Helical" evidence="1">
    <location>
        <begin position="67"/>
        <end position="85"/>
    </location>
</feature>
<comment type="caution">
    <text evidence="2">The sequence shown here is derived from an EMBL/GenBank/DDBJ whole genome shotgun (WGS) entry which is preliminary data.</text>
</comment>
<protein>
    <submittedName>
        <fullName evidence="2">Uncharacterized protein</fullName>
    </submittedName>
</protein>
<evidence type="ECO:0000256" key="1">
    <source>
        <dbReference type="SAM" id="Phobius"/>
    </source>
</evidence>
<accession>A0A4T0JED4</accession>
<organism evidence="2 3">
    <name type="scientific">Wallemia ichthyophaga</name>
    <dbReference type="NCBI Taxonomy" id="245174"/>
    <lineage>
        <taxon>Eukaryota</taxon>
        <taxon>Fungi</taxon>
        <taxon>Dikarya</taxon>
        <taxon>Basidiomycota</taxon>
        <taxon>Wallemiomycotina</taxon>
        <taxon>Wallemiomycetes</taxon>
        <taxon>Wallemiales</taxon>
        <taxon>Wallemiaceae</taxon>
        <taxon>Wallemia</taxon>
    </lineage>
</organism>
<proteinExistence type="predicted"/>
<gene>
    <name evidence="2" type="ORF">E3P90_03807</name>
</gene>
<evidence type="ECO:0000313" key="3">
    <source>
        <dbReference type="Proteomes" id="UP000306954"/>
    </source>
</evidence>
<keyword evidence="1" id="KW-0812">Transmembrane</keyword>
<evidence type="ECO:0000313" key="2">
    <source>
        <dbReference type="EMBL" id="TIB08078.1"/>
    </source>
</evidence>
<name>A0A4T0JED4_WALIC</name>
<reference evidence="2 3" key="1">
    <citation type="submission" date="2019-03" db="EMBL/GenBank/DDBJ databases">
        <title>Sequencing 23 genomes of Wallemia ichthyophaga.</title>
        <authorList>
            <person name="Gostincar C."/>
        </authorList>
    </citation>
    <scope>NUCLEOTIDE SEQUENCE [LARGE SCALE GENOMIC DNA]</scope>
    <source>
        <strain evidence="2 3">EXF-8621</strain>
    </source>
</reference>